<dbReference type="WBParaSite" id="SMUV_0001044601-mRNA-1">
    <property type="protein sequence ID" value="SMUV_0001044601-mRNA-1"/>
    <property type="gene ID" value="SMUV_0001044601"/>
</dbReference>
<evidence type="ECO:0000313" key="2">
    <source>
        <dbReference type="Proteomes" id="UP000046393"/>
    </source>
</evidence>
<evidence type="ECO:0000256" key="1">
    <source>
        <dbReference type="SAM" id="SignalP"/>
    </source>
</evidence>
<dbReference type="AlphaFoldDB" id="A0A0N5AZM0"/>
<evidence type="ECO:0000313" key="3">
    <source>
        <dbReference type="WBParaSite" id="SMUV_0001044601-mRNA-1"/>
    </source>
</evidence>
<feature type="chain" id="PRO_5005893804" evidence="1">
    <location>
        <begin position="30"/>
        <end position="203"/>
    </location>
</feature>
<keyword evidence="2" id="KW-1185">Reference proteome</keyword>
<proteinExistence type="predicted"/>
<dbReference type="GO" id="GO:0008289">
    <property type="term" value="F:lipid binding"/>
    <property type="evidence" value="ECO:0007669"/>
    <property type="project" value="InterPro"/>
</dbReference>
<dbReference type="Gene3D" id="3.15.10.10">
    <property type="entry name" value="Bactericidal permeability-increasing protein, domain 1"/>
    <property type="match status" value="1"/>
</dbReference>
<protein>
    <submittedName>
        <fullName evidence="3">BPI2 domain-containing protein</fullName>
    </submittedName>
</protein>
<dbReference type="SUPFAM" id="SSF55394">
    <property type="entry name" value="Bactericidal permeability-increasing protein, BPI"/>
    <property type="match status" value="1"/>
</dbReference>
<name>A0A0N5AZM0_9BILA</name>
<feature type="signal peptide" evidence="1">
    <location>
        <begin position="1"/>
        <end position="29"/>
    </location>
</feature>
<keyword evidence="1" id="KW-0732">Signal</keyword>
<organism evidence="2 3">
    <name type="scientific">Syphacia muris</name>
    <dbReference type="NCBI Taxonomy" id="451379"/>
    <lineage>
        <taxon>Eukaryota</taxon>
        <taxon>Metazoa</taxon>
        <taxon>Ecdysozoa</taxon>
        <taxon>Nematoda</taxon>
        <taxon>Chromadorea</taxon>
        <taxon>Rhabditida</taxon>
        <taxon>Spirurina</taxon>
        <taxon>Oxyuridomorpha</taxon>
        <taxon>Oxyuroidea</taxon>
        <taxon>Oxyuridae</taxon>
        <taxon>Syphacia</taxon>
    </lineage>
</organism>
<dbReference type="Proteomes" id="UP000046393">
    <property type="component" value="Unplaced"/>
</dbReference>
<dbReference type="InterPro" id="IPR017943">
    <property type="entry name" value="Bactericidal_perm-incr_a/b_dom"/>
</dbReference>
<accession>A0A0N5AZM0</accession>
<sequence length="203" mass="22124">MPSSSVPYSSSRAILLNVLLTLCIPGVLTDGYADISPLLYNDLHLPKVPGVRISLASKGIKYIAQKLAEITADDILKSADNTPRYLPIPNAYLSLERAAVTSYEIPSSINISDYSQSGVLISYRNFTATLSETLSTYYNNQYYKDYATVSYSNGLMNLWLNITAPPSGTLSLNIVSCQVYGETQPSVSYETRATDIAAAVKVK</sequence>
<reference evidence="3" key="1">
    <citation type="submission" date="2017-02" db="UniProtKB">
        <authorList>
            <consortium name="WormBaseParasite"/>
        </authorList>
    </citation>
    <scope>IDENTIFICATION</scope>
</reference>